<proteinExistence type="predicted"/>
<dbReference type="Proteomes" id="UP000789901">
    <property type="component" value="Unassembled WGS sequence"/>
</dbReference>
<feature type="non-terminal residue" evidence="1">
    <location>
        <position position="110"/>
    </location>
</feature>
<name>A0ABN7XT20_GIGMA</name>
<organism evidence="1 2">
    <name type="scientific">Gigaspora margarita</name>
    <dbReference type="NCBI Taxonomy" id="4874"/>
    <lineage>
        <taxon>Eukaryota</taxon>
        <taxon>Fungi</taxon>
        <taxon>Fungi incertae sedis</taxon>
        <taxon>Mucoromycota</taxon>
        <taxon>Glomeromycotina</taxon>
        <taxon>Glomeromycetes</taxon>
        <taxon>Diversisporales</taxon>
        <taxon>Gigasporaceae</taxon>
        <taxon>Gigaspora</taxon>
    </lineage>
</organism>
<gene>
    <name evidence="1" type="ORF">GMARGA_LOCUS46050</name>
</gene>
<sequence length="110" mass="13074">IAISILELRNCSLSDCFVGLVRLRAAIKRLLENDYHNIWARGTFWCILLAANGFYKKMNKTPKERKMLMSQIRSYRYCTALFDIPFDDSESPLVWWMSLEDYFLKDEDHI</sequence>
<evidence type="ECO:0000313" key="2">
    <source>
        <dbReference type="Proteomes" id="UP000789901"/>
    </source>
</evidence>
<accession>A0ABN7XT20</accession>
<feature type="non-terminal residue" evidence="1">
    <location>
        <position position="1"/>
    </location>
</feature>
<dbReference type="EMBL" id="CAJVQB010168474">
    <property type="protein sequence ID" value="CAG8857229.1"/>
    <property type="molecule type" value="Genomic_DNA"/>
</dbReference>
<evidence type="ECO:0000313" key="1">
    <source>
        <dbReference type="EMBL" id="CAG8857229.1"/>
    </source>
</evidence>
<protein>
    <submittedName>
        <fullName evidence="1">3566_t:CDS:1</fullName>
    </submittedName>
</protein>
<keyword evidence="2" id="KW-1185">Reference proteome</keyword>
<reference evidence="1 2" key="1">
    <citation type="submission" date="2021-06" db="EMBL/GenBank/DDBJ databases">
        <authorList>
            <person name="Kallberg Y."/>
            <person name="Tangrot J."/>
            <person name="Rosling A."/>
        </authorList>
    </citation>
    <scope>NUCLEOTIDE SEQUENCE [LARGE SCALE GENOMIC DNA]</scope>
    <source>
        <strain evidence="1 2">120-4 pot B 10/14</strain>
    </source>
</reference>
<comment type="caution">
    <text evidence="1">The sequence shown here is derived from an EMBL/GenBank/DDBJ whole genome shotgun (WGS) entry which is preliminary data.</text>
</comment>